<dbReference type="EMBL" id="AWFF01000060">
    <property type="protein sequence ID" value="KCZ53166.1"/>
    <property type="molecule type" value="Genomic_DNA"/>
</dbReference>
<evidence type="ECO:0000313" key="3">
    <source>
        <dbReference type="Proteomes" id="UP000027037"/>
    </source>
</evidence>
<sequence>MVSDRISAVRVNWPHAYRIIRSVHPPIDLFEDIADPQDWEALASAESKTNPRIQEQIGRLDLVPPERRVGGPGASYLMAPFVHVSTDRPGRFTDGNYGIYSAGDCEEVAIREVAYHHGTVMMDSGEQAGWTSQFRVLINSMDLDLCDVRPFTEYHHADNYDPSQKLGRQLREAGRNGILYQSVRCPEGECVGIFWPDLLTVPVQGDHFDYHWDGSRVDKVRNCRTGDIFGL</sequence>
<feature type="domain" description="RES" evidence="1">
    <location>
        <begin position="80"/>
        <end position="205"/>
    </location>
</feature>
<dbReference type="eggNOG" id="COG5654">
    <property type="taxonomic scope" value="Bacteria"/>
</dbReference>
<dbReference type="OrthoDB" id="9795903at2"/>
<gene>
    <name evidence="2" type="ORF">HY29_17760</name>
</gene>
<dbReference type="AlphaFoldDB" id="A0A062TYQ8"/>
<dbReference type="Pfam" id="PF08808">
    <property type="entry name" value="RES"/>
    <property type="match status" value="1"/>
</dbReference>
<accession>A0A062TYQ8</accession>
<dbReference type="SMART" id="SM00953">
    <property type="entry name" value="RES"/>
    <property type="match status" value="1"/>
</dbReference>
<dbReference type="STRING" id="1280946.HY29_17760"/>
<comment type="caution">
    <text evidence="2">The sequence shown here is derived from an EMBL/GenBank/DDBJ whole genome shotgun (WGS) entry which is preliminary data.</text>
</comment>
<dbReference type="InterPro" id="IPR014914">
    <property type="entry name" value="RES_dom"/>
</dbReference>
<name>A0A062TYQ8_9PROT</name>
<proteinExistence type="predicted"/>
<dbReference type="RefSeq" id="WP_034798059.1">
    <property type="nucleotide sequence ID" value="NZ_AWFF01000060.1"/>
</dbReference>
<reference evidence="2 3" key="1">
    <citation type="journal article" date="2014" name="Antonie Van Leeuwenhoek">
        <title>Hyphomonas beringensis sp. nov. and Hyphomonas chukchiensis sp. nov., isolated from surface seawater of the Bering Sea and Chukchi Sea.</title>
        <authorList>
            <person name="Li C."/>
            <person name="Lai Q."/>
            <person name="Li G."/>
            <person name="Dong C."/>
            <person name="Wang J."/>
            <person name="Liao Y."/>
            <person name="Shao Z."/>
        </authorList>
    </citation>
    <scope>NUCLEOTIDE SEQUENCE [LARGE SCALE GENOMIC DNA]</scope>
    <source>
        <strain evidence="2 3">25B14_1</strain>
    </source>
</reference>
<evidence type="ECO:0000313" key="2">
    <source>
        <dbReference type="EMBL" id="KCZ53166.1"/>
    </source>
</evidence>
<dbReference type="Proteomes" id="UP000027037">
    <property type="component" value="Unassembled WGS sequence"/>
</dbReference>
<evidence type="ECO:0000259" key="1">
    <source>
        <dbReference type="SMART" id="SM00953"/>
    </source>
</evidence>
<organism evidence="2 3">
    <name type="scientific">Hyphomonas beringensis</name>
    <dbReference type="NCBI Taxonomy" id="1280946"/>
    <lineage>
        <taxon>Bacteria</taxon>
        <taxon>Pseudomonadati</taxon>
        <taxon>Pseudomonadota</taxon>
        <taxon>Alphaproteobacteria</taxon>
        <taxon>Hyphomonadales</taxon>
        <taxon>Hyphomonadaceae</taxon>
        <taxon>Hyphomonas</taxon>
    </lineage>
</organism>
<keyword evidence="3" id="KW-1185">Reference proteome</keyword>
<protein>
    <recommendedName>
        <fullName evidence="1">RES domain-containing protein</fullName>
    </recommendedName>
</protein>